<dbReference type="Proteomes" id="UP000064243">
    <property type="component" value="Unassembled WGS sequence"/>
</dbReference>
<dbReference type="InterPro" id="IPR001633">
    <property type="entry name" value="EAL_dom"/>
</dbReference>
<protein>
    <submittedName>
        <fullName evidence="5">Uncharacterized protein</fullName>
    </submittedName>
</protein>
<dbReference type="Pfam" id="PF00990">
    <property type="entry name" value="GGDEF"/>
    <property type="match status" value="1"/>
</dbReference>
<evidence type="ECO:0000259" key="2">
    <source>
        <dbReference type="PROSITE" id="PS50112"/>
    </source>
</evidence>
<accession>A0A119CTH4</accession>
<evidence type="ECO:0000259" key="4">
    <source>
        <dbReference type="PROSITE" id="PS50887"/>
    </source>
</evidence>
<evidence type="ECO:0000259" key="3">
    <source>
        <dbReference type="PROSITE" id="PS50883"/>
    </source>
</evidence>
<dbReference type="Gene3D" id="3.30.450.20">
    <property type="entry name" value="PAS domain"/>
    <property type="match status" value="1"/>
</dbReference>
<dbReference type="GO" id="GO:0006355">
    <property type="term" value="P:regulation of DNA-templated transcription"/>
    <property type="evidence" value="ECO:0007669"/>
    <property type="project" value="InterPro"/>
</dbReference>
<feature type="domain" description="PAS" evidence="2">
    <location>
        <begin position="17"/>
        <end position="69"/>
    </location>
</feature>
<dbReference type="InterPro" id="IPR052155">
    <property type="entry name" value="Biofilm_reg_signaling"/>
</dbReference>
<dbReference type="PANTHER" id="PTHR44757:SF4">
    <property type="entry name" value="DIGUANYLATE CYCLASE DGCE-RELATED"/>
    <property type="match status" value="1"/>
</dbReference>
<dbReference type="FunFam" id="3.30.70.270:FF:000001">
    <property type="entry name" value="Diguanylate cyclase domain protein"/>
    <property type="match status" value="1"/>
</dbReference>
<proteinExistence type="predicted"/>
<dbReference type="EMBL" id="LDUG01000061">
    <property type="protein sequence ID" value="KVW91351.1"/>
    <property type="molecule type" value="Genomic_DNA"/>
</dbReference>
<dbReference type="CDD" id="cd01948">
    <property type="entry name" value="EAL"/>
    <property type="match status" value="1"/>
</dbReference>
<dbReference type="InterPro" id="IPR043128">
    <property type="entry name" value="Rev_trsase/Diguanyl_cyclase"/>
</dbReference>
<dbReference type="SUPFAM" id="SSF141868">
    <property type="entry name" value="EAL domain-like"/>
    <property type="match status" value="1"/>
</dbReference>
<gene>
    <name evidence="5" type="ORF">ABW22_16120</name>
</gene>
<evidence type="ECO:0000256" key="1">
    <source>
        <dbReference type="SAM" id="MobiDB-lite"/>
    </source>
</evidence>
<organism evidence="5 6">
    <name type="scientific">Thiobacillus denitrificans</name>
    <dbReference type="NCBI Taxonomy" id="36861"/>
    <lineage>
        <taxon>Bacteria</taxon>
        <taxon>Pseudomonadati</taxon>
        <taxon>Pseudomonadota</taxon>
        <taxon>Betaproteobacteria</taxon>
        <taxon>Nitrosomonadales</taxon>
        <taxon>Thiobacillaceae</taxon>
        <taxon>Thiobacillus</taxon>
    </lineage>
</organism>
<dbReference type="NCBIfam" id="TIGR00254">
    <property type="entry name" value="GGDEF"/>
    <property type="match status" value="1"/>
</dbReference>
<dbReference type="InterPro" id="IPR000160">
    <property type="entry name" value="GGDEF_dom"/>
</dbReference>
<feature type="region of interest" description="Disordered" evidence="1">
    <location>
        <begin position="571"/>
        <end position="595"/>
    </location>
</feature>
<name>A0A119CTH4_THIDE</name>
<dbReference type="Pfam" id="PF00563">
    <property type="entry name" value="EAL"/>
    <property type="match status" value="1"/>
</dbReference>
<evidence type="ECO:0000313" key="6">
    <source>
        <dbReference type="Proteomes" id="UP000064243"/>
    </source>
</evidence>
<keyword evidence="6" id="KW-1185">Reference proteome</keyword>
<dbReference type="InterPro" id="IPR029787">
    <property type="entry name" value="Nucleotide_cyclase"/>
</dbReference>
<dbReference type="SMART" id="SM00267">
    <property type="entry name" value="GGDEF"/>
    <property type="match status" value="1"/>
</dbReference>
<dbReference type="CDD" id="cd01949">
    <property type="entry name" value="GGDEF"/>
    <property type="match status" value="1"/>
</dbReference>
<dbReference type="Gene3D" id="3.20.20.450">
    <property type="entry name" value="EAL domain"/>
    <property type="match status" value="1"/>
</dbReference>
<comment type="caution">
    <text evidence="5">The sequence shown here is derived from an EMBL/GenBank/DDBJ whole genome shotgun (WGS) entry which is preliminary data.</text>
</comment>
<sequence length="595" mass="65946">MKEIDERRQAEQTLRQSEARFRLLLESAGEGIYGLDTEGRCTFVNEAALTMLGYARDELLGRETHSLIHHSHADGSAYPAQECPIYDAFHKGQPTHGLVELLWRKDGSSFPAEYSAQPLREAGQEAERVSGAVVVFHDVAESQALRHLLSYQATHDALTGLVNRQEFERQLERMLIEIRGDGEAYALLYLDLDRFKVVNDTCGHTAGDQLLRQITARLHERLRGRDTLARLGGDEFGVLLEHCPLDQALRIATELRDAAQDYRFVWEGKPFSVSVSIGLVPLSATIGSVSAALAAADAACYAAKEQGRNRVHLYQPDDALLTQQHTQMQWVSRLTHALDTNRFRLYQQVIAPLGQHGQGRPHHEVLLRLLDEEGRVVEPMAFVPAAERYNLMPAIDRWVVREVISHHAVQQRHAPLAERPIFAVNLSGSSLADERLAEFVCGLLAEHGVPADMLCFEISETTAIANLSRAIEFIRALKREGCLFALDNFGSSMSSFAYLKQLPVDFLKIDGSFIRTLAEDSLTRAMADAINRVAHVMAIETVAECAESAPILALLKELGVDHAQGYALARPQPLPEADAPAPSADGYGRNPAHRP</sequence>
<dbReference type="AlphaFoldDB" id="A0A119CTH4"/>
<dbReference type="PATRIC" id="fig|36861.3.peg.3182"/>
<evidence type="ECO:0000313" key="5">
    <source>
        <dbReference type="EMBL" id="KVW91351.1"/>
    </source>
</evidence>
<dbReference type="NCBIfam" id="TIGR00229">
    <property type="entry name" value="sensory_box"/>
    <property type="match status" value="1"/>
</dbReference>
<dbReference type="PROSITE" id="PS50887">
    <property type="entry name" value="GGDEF"/>
    <property type="match status" value="1"/>
</dbReference>
<dbReference type="SMART" id="SM00052">
    <property type="entry name" value="EAL"/>
    <property type="match status" value="1"/>
</dbReference>
<dbReference type="SUPFAM" id="SSF55785">
    <property type="entry name" value="PYP-like sensor domain (PAS domain)"/>
    <property type="match status" value="1"/>
</dbReference>
<dbReference type="Pfam" id="PF00989">
    <property type="entry name" value="PAS"/>
    <property type="match status" value="1"/>
</dbReference>
<dbReference type="InterPro" id="IPR000014">
    <property type="entry name" value="PAS"/>
</dbReference>
<dbReference type="GO" id="GO:0003824">
    <property type="term" value="F:catalytic activity"/>
    <property type="evidence" value="ECO:0007669"/>
    <property type="project" value="UniProtKB-ARBA"/>
</dbReference>
<reference evidence="5 6" key="1">
    <citation type="journal article" date="2015" name="Appl. Environ. Microbiol.">
        <title>Aerobic and Anaerobic Thiosulfate Oxidation by a Cold-Adapted, Subglacial Chemoautotroph.</title>
        <authorList>
            <person name="Harrold Z.R."/>
            <person name="Skidmore M.L."/>
            <person name="Hamilton T.L."/>
            <person name="Desch L."/>
            <person name="Amada K."/>
            <person name="van Gelder W."/>
            <person name="Glover K."/>
            <person name="Roden E.E."/>
            <person name="Boyd E.S."/>
        </authorList>
    </citation>
    <scope>NUCLEOTIDE SEQUENCE [LARGE SCALE GENOMIC DNA]</scope>
    <source>
        <strain evidence="5 6">RG</strain>
    </source>
</reference>
<dbReference type="Gene3D" id="3.30.70.270">
    <property type="match status" value="1"/>
</dbReference>
<dbReference type="PROSITE" id="PS50883">
    <property type="entry name" value="EAL"/>
    <property type="match status" value="1"/>
</dbReference>
<dbReference type="CDD" id="cd00130">
    <property type="entry name" value="PAS"/>
    <property type="match status" value="1"/>
</dbReference>
<dbReference type="PROSITE" id="PS50112">
    <property type="entry name" value="PAS"/>
    <property type="match status" value="1"/>
</dbReference>
<dbReference type="InterPro" id="IPR035919">
    <property type="entry name" value="EAL_sf"/>
</dbReference>
<feature type="domain" description="EAL" evidence="3">
    <location>
        <begin position="327"/>
        <end position="585"/>
    </location>
</feature>
<dbReference type="SMART" id="SM00091">
    <property type="entry name" value="PAS"/>
    <property type="match status" value="1"/>
</dbReference>
<dbReference type="InterPro" id="IPR035965">
    <property type="entry name" value="PAS-like_dom_sf"/>
</dbReference>
<dbReference type="SUPFAM" id="SSF55073">
    <property type="entry name" value="Nucleotide cyclase"/>
    <property type="match status" value="1"/>
</dbReference>
<feature type="domain" description="GGDEF" evidence="4">
    <location>
        <begin position="183"/>
        <end position="316"/>
    </location>
</feature>
<dbReference type="PANTHER" id="PTHR44757">
    <property type="entry name" value="DIGUANYLATE CYCLASE DGCP"/>
    <property type="match status" value="1"/>
</dbReference>
<dbReference type="InterPro" id="IPR013767">
    <property type="entry name" value="PAS_fold"/>
</dbReference>